<name>A0A6I4W526_9ACTN</name>
<reference evidence="2 3" key="1">
    <citation type="submission" date="2019-12" db="EMBL/GenBank/DDBJ databases">
        <title>Nocardia macrotermitis sp. nov. and Nocardia aurantia sp. nov., isolated from the gut of the fungus growing-termite Macrotermes natalensis.</title>
        <authorList>
            <person name="Christine B."/>
            <person name="Rene B."/>
        </authorList>
    </citation>
    <scope>NUCLEOTIDE SEQUENCE [LARGE SCALE GENOMIC DNA]</scope>
    <source>
        <strain evidence="2 3">DSM 102126</strain>
    </source>
</reference>
<dbReference type="Gene3D" id="2.40.37.20">
    <property type="entry name" value="D-serine dehydratase-like domain"/>
    <property type="match status" value="1"/>
</dbReference>
<dbReference type="InterPro" id="IPR029066">
    <property type="entry name" value="PLP-binding_barrel"/>
</dbReference>
<evidence type="ECO:0000313" key="3">
    <source>
        <dbReference type="Proteomes" id="UP000431901"/>
    </source>
</evidence>
<dbReference type="InterPro" id="IPR051466">
    <property type="entry name" value="D-amino_acid_metab_enzyme"/>
</dbReference>
<feature type="domain" description="D-serine dehydratase-like" evidence="1">
    <location>
        <begin position="316"/>
        <end position="410"/>
    </location>
</feature>
<accession>A0A6I4W526</accession>
<dbReference type="SMART" id="SM01119">
    <property type="entry name" value="D-ser_dehydrat"/>
    <property type="match status" value="1"/>
</dbReference>
<dbReference type="InterPro" id="IPR026956">
    <property type="entry name" value="D-ser_dehydrat-like_dom"/>
</dbReference>
<gene>
    <name evidence="2" type="ORF">GQ466_14710</name>
</gene>
<evidence type="ECO:0000313" key="2">
    <source>
        <dbReference type="EMBL" id="MXQ65287.1"/>
    </source>
</evidence>
<keyword evidence="3" id="KW-1185">Reference proteome</keyword>
<dbReference type="InterPro" id="IPR042208">
    <property type="entry name" value="D-ser_dehydrat-like_sf"/>
</dbReference>
<proteinExistence type="predicted"/>
<dbReference type="EMBL" id="WUTW01000002">
    <property type="protein sequence ID" value="MXQ65287.1"/>
    <property type="molecule type" value="Genomic_DNA"/>
</dbReference>
<dbReference type="GO" id="GO:0016829">
    <property type="term" value="F:lyase activity"/>
    <property type="evidence" value="ECO:0007669"/>
    <property type="project" value="UniProtKB-KW"/>
</dbReference>
<dbReference type="Gene3D" id="3.20.20.10">
    <property type="entry name" value="Alanine racemase"/>
    <property type="match status" value="1"/>
</dbReference>
<dbReference type="Proteomes" id="UP000431901">
    <property type="component" value="Unassembled WGS sequence"/>
</dbReference>
<organism evidence="2 3">
    <name type="scientific">Actinomadura rayongensis</name>
    <dbReference type="NCBI Taxonomy" id="1429076"/>
    <lineage>
        <taxon>Bacteria</taxon>
        <taxon>Bacillati</taxon>
        <taxon>Actinomycetota</taxon>
        <taxon>Actinomycetes</taxon>
        <taxon>Streptosporangiales</taxon>
        <taxon>Thermomonosporaceae</taxon>
        <taxon>Actinomadura</taxon>
    </lineage>
</organism>
<dbReference type="OrthoDB" id="9811417at2"/>
<dbReference type="PANTHER" id="PTHR28004">
    <property type="entry name" value="ZGC:162816-RELATED"/>
    <property type="match status" value="1"/>
</dbReference>
<sequence length="423" mass="44824">MLPSGGAASRWAVFRRRTDRRFPVDIPDEVVDWRTKGLWLPGGPVAASAFAAARHPLFGGPFTWPVLVARRAALDRNIATLAAFADRHGLAFAPHGKTTMAPSVFAAQLRAGAWGITAATANQVLAYRRFGVPRVLLANELLDPTALRWLAAEIADGFDVLLYADSLDGVAALADAAGPRPFRVLVELGHADGRTGCRTVAELTKVARAVVDAPGTELAGVSGYEGMFTDPDGAAAYLDALREATCALAGLLPDHVIVSAGGSAYFDLVADRLGGDWLPGHDLTVVLRSGAYVSHDHGLYVEKTPFNRVPGSLDAALELWAQVTSVPEPGLAIVGMGKREAPYDAGLPVPLRVRRPDGTAEPADGLRVTGTADHHAFVAGDGVRPGDLVCFGISHPCTAFDKWQVIPVVDDAYTVVDLIRTYF</sequence>
<dbReference type="PANTHER" id="PTHR28004:SF8">
    <property type="entry name" value="D-SERINE DEAMINASE"/>
    <property type="match status" value="1"/>
</dbReference>
<dbReference type="SUPFAM" id="SSF51419">
    <property type="entry name" value="PLP-binding barrel"/>
    <property type="match status" value="1"/>
</dbReference>
<protein>
    <submittedName>
        <fullName evidence="2">Alanine racemase</fullName>
    </submittedName>
</protein>
<comment type="caution">
    <text evidence="2">The sequence shown here is derived from an EMBL/GenBank/DDBJ whole genome shotgun (WGS) entry which is preliminary data.</text>
</comment>
<evidence type="ECO:0000259" key="1">
    <source>
        <dbReference type="SMART" id="SM01119"/>
    </source>
</evidence>
<dbReference type="AlphaFoldDB" id="A0A6I4W526"/>
<dbReference type="Pfam" id="PF14031">
    <property type="entry name" value="D-ser_dehydrat"/>
    <property type="match status" value="1"/>
</dbReference>